<sequence length="77" mass="8744">MANSISQMPARFMLLPMLKHGQRFLKTQISSSSLVQAASISMLIQLQVSLFQKIRVPAGRQRDLIQMQTICQNRISQ</sequence>
<protein>
    <submittedName>
        <fullName evidence="1">Uncharacterized protein</fullName>
    </submittedName>
</protein>
<dbReference type="Proteomes" id="UP000286077">
    <property type="component" value="Unassembled WGS sequence"/>
</dbReference>
<comment type="caution">
    <text evidence="1">The sequence shown here is derived from an EMBL/GenBank/DDBJ whole genome shotgun (WGS) entry which is preliminary data.</text>
</comment>
<gene>
    <name evidence="1" type="ORF">DWV60_09870</name>
</gene>
<reference evidence="1 2" key="1">
    <citation type="submission" date="2018-08" db="EMBL/GenBank/DDBJ databases">
        <title>A genome reference for cultivated species of the human gut microbiota.</title>
        <authorList>
            <person name="Zou Y."/>
            <person name="Xue W."/>
            <person name="Luo G."/>
        </authorList>
    </citation>
    <scope>NUCLEOTIDE SEQUENCE [LARGE SCALE GENOMIC DNA]</scope>
    <source>
        <strain evidence="1 2">AF11-14</strain>
    </source>
</reference>
<evidence type="ECO:0000313" key="2">
    <source>
        <dbReference type="Proteomes" id="UP000286077"/>
    </source>
</evidence>
<organism evidence="1 2">
    <name type="scientific">Segatella copri</name>
    <dbReference type="NCBI Taxonomy" id="165179"/>
    <lineage>
        <taxon>Bacteria</taxon>
        <taxon>Pseudomonadati</taxon>
        <taxon>Bacteroidota</taxon>
        <taxon>Bacteroidia</taxon>
        <taxon>Bacteroidales</taxon>
        <taxon>Prevotellaceae</taxon>
        <taxon>Segatella</taxon>
    </lineage>
</organism>
<name>A0AA93BFQ2_9BACT</name>
<accession>A0AA93BFQ2</accession>
<evidence type="ECO:0000313" key="1">
    <source>
        <dbReference type="EMBL" id="RGW67179.1"/>
    </source>
</evidence>
<dbReference type="AlphaFoldDB" id="A0AA93BFQ2"/>
<dbReference type="EMBL" id="QSAQ01000024">
    <property type="protein sequence ID" value="RGW67179.1"/>
    <property type="molecule type" value="Genomic_DNA"/>
</dbReference>
<proteinExistence type="predicted"/>